<sequence>MKKTLFPLFLLVLALFSCKETEDPIMACGVADPVENLPWLKEKIAEIKAGDYSDATSVIMATYQGQTVFYEHTCCAFCLSVAYFFYDCQGEIVEGDGIYLELEDQQVIWKSKNSNCNS</sequence>
<keyword evidence="3" id="KW-1185">Reference proteome</keyword>
<reference evidence="2 3" key="1">
    <citation type="submission" date="2021-03" db="EMBL/GenBank/DDBJ databases">
        <title>novel species isolated from a fishpond in China.</title>
        <authorList>
            <person name="Lu H."/>
            <person name="Cai Z."/>
        </authorList>
    </citation>
    <scope>NUCLEOTIDE SEQUENCE [LARGE SCALE GENOMIC DNA]</scope>
    <source>
        <strain evidence="2 3">YJ13C</strain>
    </source>
</reference>
<comment type="caution">
    <text evidence="2">The sequence shown here is derived from an EMBL/GenBank/DDBJ whole genome shotgun (WGS) entry which is preliminary data.</text>
</comment>
<evidence type="ECO:0000313" key="2">
    <source>
        <dbReference type="EMBL" id="MBN7816025.1"/>
    </source>
</evidence>
<feature type="signal peptide" evidence="1">
    <location>
        <begin position="1"/>
        <end position="19"/>
    </location>
</feature>
<name>A0ABS3CIF5_9BACT</name>
<evidence type="ECO:0000256" key="1">
    <source>
        <dbReference type="SAM" id="SignalP"/>
    </source>
</evidence>
<accession>A0ABS3CIF5</accession>
<evidence type="ECO:0008006" key="4">
    <source>
        <dbReference type="Google" id="ProtNLM"/>
    </source>
</evidence>
<dbReference type="RefSeq" id="WP_206586659.1">
    <property type="nucleotide sequence ID" value="NZ_JAFKCU010000002.1"/>
</dbReference>
<keyword evidence="1" id="KW-0732">Signal</keyword>
<gene>
    <name evidence="2" type="ORF">J0A69_11320</name>
</gene>
<protein>
    <recommendedName>
        <fullName evidence="4">Lipoprotein</fullName>
    </recommendedName>
</protein>
<feature type="chain" id="PRO_5046777743" description="Lipoprotein" evidence="1">
    <location>
        <begin position="20"/>
        <end position="118"/>
    </location>
</feature>
<dbReference type="EMBL" id="JAFKCU010000002">
    <property type="protein sequence ID" value="MBN7816025.1"/>
    <property type="molecule type" value="Genomic_DNA"/>
</dbReference>
<dbReference type="PROSITE" id="PS51257">
    <property type="entry name" value="PROKAR_LIPOPROTEIN"/>
    <property type="match status" value="1"/>
</dbReference>
<evidence type="ECO:0000313" key="3">
    <source>
        <dbReference type="Proteomes" id="UP000664480"/>
    </source>
</evidence>
<organism evidence="2 3">
    <name type="scientific">Algoriphagus pacificus</name>
    <dbReference type="NCBI Taxonomy" id="2811234"/>
    <lineage>
        <taxon>Bacteria</taxon>
        <taxon>Pseudomonadati</taxon>
        <taxon>Bacteroidota</taxon>
        <taxon>Cytophagia</taxon>
        <taxon>Cytophagales</taxon>
        <taxon>Cyclobacteriaceae</taxon>
        <taxon>Algoriphagus</taxon>
    </lineage>
</organism>
<proteinExistence type="predicted"/>
<dbReference type="Proteomes" id="UP000664480">
    <property type="component" value="Unassembled WGS sequence"/>
</dbReference>